<sequence length="160" mass="18673">MLWSDRAHFYVRGGINTHNCRIWADTNSHVGLQIILHSPKVTVWCEFIGSFTVGPYFYEKANPIVLVTFSVISDRCRGRDVLSQHFIDVRVIIRAFSLNWPQRSPNLNPCEFWLWGYLKSVMYQGHVSDIHTIIDQITSYARHINADMLRDTVENIVYLM</sequence>
<evidence type="ECO:0000313" key="2">
    <source>
        <dbReference type="Proteomes" id="UP000887013"/>
    </source>
</evidence>
<dbReference type="InterPro" id="IPR036397">
    <property type="entry name" value="RNaseH_sf"/>
</dbReference>
<dbReference type="Proteomes" id="UP000887013">
    <property type="component" value="Unassembled WGS sequence"/>
</dbReference>
<dbReference type="PANTHER" id="PTHR47326">
    <property type="entry name" value="TRANSPOSABLE ELEMENT TC3 TRANSPOSASE-LIKE PROTEIN"/>
    <property type="match status" value="1"/>
</dbReference>
<keyword evidence="2" id="KW-1185">Reference proteome</keyword>
<dbReference type="PANTHER" id="PTHR47326:SF1">
    <property type="entry name" value="HTH PSQ-TYPE DOMAIN-CONTAINING PROTEIN"/>
    <property type="match status" value="1"/>
</dbReference>
<name>A0A8X6TMF2_NEPPI</name>
<proteinExistence type="predicted"/>
<gene>
    <name evidence="1" type="primary">AVEN_102395_1</name>
    <name evidence="1" type="ORF">NPIL_381531</name>
</gene>
<evidence type="ECO:0000313" key="1">
    <source>
        <dbReference type="EMBL" id="GFT23524.1"/>
    </source>
</evidence>
<dbReference type="OrthoDB" id="6436543at2759"/>
<comment type="caution">
    <text evidence="1">The sequence shown here is derived from an EMBL/GenBank/DDBJ whole genome shotgun (WGS) entry which is preliminary data.</text>
</comment>
<dbReference type="GO" id="GO:0003676">
    <property type="term" value="F:nucleic acid binding"/>
    <property type="evidence" value="ECO:0007669"/>
    <property type="project" value="InterPro"/>
</dbReference>
<organism evidence="1 2">
    <name type="scientific">Nephila pilipes</name>
    <name type="common">Giant wood spider</name>
    <name type="synonym">Nephila maculata</name>
    <dbReference type="NCBI Taxonomy" id="299642"/>
    <lineage>
        <taxon>Eukaryota</taxon>
        <taxon>Metazoa</taxon>
        <taxon>Ecdysozoa</taxon>
        <taxon>Arthropoda</taxon>
        <taxon>Chelicerata</taxon>
        <taxon>Arachnida</taxon>
        <taxon>Araneae</taxon>
        <taxon>Araneomorphae</taxon>
        <taxon>Entelegynae</taxon>
        <taxon>Araneoidea</taxon>
        <taxon>Nephilidae</taxon>
        <taxon>Nephila</taxon>
    </lineage>
</organism>
<accession>A0A8X6TMF2</accession>
<dbReference type="AlphaFoldDB" id="A0A8X6TMF2"/>
<dbReference type="Gene3D" id="3.30.420.10">
    <property type="entry name" value="Ribonuclease H-like superfamily/Ribonuclease H"/>
    <property type="match status" value="1"/>
</dbReference>
<dbReference type="EMBL" id="BMAW01011374">
    <property type="protein sequence ID" value="GFT23524.1"/>
    <property type="molecule type" value="Genomic_DNA"/>
</dbReference>
<protein>
    <submittedName>
        <fullName evidence="1">Uncharacterized protein</fullName>
    </submittedName>
</protein>
<reference evidence="1" key="1">
    <citation type="submission" date="2020-08" db="EMBL/GenBank/DDBJ databases">
        <title>Multicomponent nature underlies the extraordinary mechanical properties of spider dragline silk.</title>
        <authorList>
            <person name="Kono N."/>
            <person name="Nakamura H."/>
            <person name="Mori M."/>
            <person name="Yoshida Y."/>
            <person name="Ohtoshi R."/>
            <person name="Malay A.D."/>
            <person name="Moran D.A.P."/>
            <person name="Tomita M."/>
            <person name="Numata K."/>
            <person name="Arakawa K."/>
        </authorList>
    </citation>
    <scope>NUCLEOTIDE SEQUENCE</scope>
</reference>